<sequence length="463" mass="51221">MEFGLKLDISQKLVMTPQLCQAIAVLQLSSLELAELLEKEVLENPVLEMEESAEAETTAEQSQEPVKDEKPAETKLDEYLEWEAYFNEGVYNGEVAAVEERRSFESMVGGVGSLRDHLELQMHVAAHDDLSEKIGRYLIGCLDDNGYLTISVPEAAAALNVTAGAVEVALALLQSFDPPGVAARDLKECLALQLKYRGVNDPLIWSIINKYLPDVGEGRLRHIAEQLKVTPREIQQAVDFIRTLDPKPGSAFGSGQSSYVTPDITIERVNGSYIIVVNDTQVPRLTINPYYRRVIHDIDADTRKFVEGRLNAAVWLIKSIEQRRRTLYNVAEAIVDLQRGFFDYGPKQLKPLTMKTVADRLGIHESTVSRATSNKYAATPHGLFSLRTFFTSGVSSTEGEALSASTVKQAIRELIAAEPSGQPLSDQAIAQALACTGTTISRRTVTKYREEMGIAASSKRKRY</sequence>
<dbReference type="PANTHER" id="PTHR32248">
    <property type="entry name" value="RNA POLYMERASE SIGMA-54 FACTOR"/>
    <property type="match status" value="1"/>
</dbReference>
<dbReference type="Gene3D" id="1.10.10.60">
    <property type="entry name" value="Homeodomain-like"/>
    <property type="match status" value="1"/>
</dbReference>
<dbReference type="AlphaFoldDB" id="A0A154BSI3"/>
<dbReference type="Pfam" id="PF00309">
    <property type="entry name" value="Sigma54_AID"/>
    <property type="match status" value="1"/>
</dbReference>
<dbReference type="PROSITE" id="PS00718">
    <property type="entry name" value="SIGMA54_2"/>
    <property type="match status" value="1"/>
</dbReference>
<evidence type="ECO:0000256" key="1">
    <source>
        <dbReference type="ARBA" id="ARBA00008798"/>
    </source>
</evidence>
<keyword evidence="8" id="KW-0804">Transcription</keyword>
<dbReference type="PANTHER" id="PTHR32248:SF4">
    <property type="entry name" value="RNA POLYMERASE SIGMA-54 FACTOR"/>
    <property type="match status" value="1"/>
</dbReference>
<keyword evidence="7" id="KW-0238">DNA-binding</keyword>
<protein>
    <submittedName>
        <fullName evidence="12">RNA polymerase sigma-54 factor</fullName>
    </submittedName>
</protein>
<dbReference type="GO" id="GO:0006352">
    <property type="term" value="P:DNA-templated transcription initiation"/>
    <property type="evidence" value="ECO:0007669"/>
    <property type="project" value="InterPro"/>
</dbReference>
<evidence type="ECO:0000256" key="9">
    <source>
        <dbReference type="SAM" id="MobiDB-lite"/>
    </source>
</evidence>
<reference evidence="12 13" key="1">
    <citation type="submission" date="2016-02" db="EMBL/GenBank/DDBJ databases">
        <title>Anaerosporomusa subterraneum gen. nov., sp. nov., a spore-forming obligate anaerobe isolated from saprolite.</title>
        <authorList>
            <person name="Choi J.K."/>
            <person name="Shah M."/>
            <person name="Yee N."/>
        </authorList>
    </citation>
    <scope>NUCLEOTIDE SEQUENCE [LARGE SCALE GENOMIC DNA]</scope>
    <source>
        <strain evidence="12 13">RU4</strain>
    </source>
</reference>
<keyword evidence="3" id="KW-0808">Transferase</keyword>
<dbReference type="STRING" id="1794912.AXX12_09025"/>
<keyword evidence="4" id="KW-0548">Nucleotidyltransferase</keyword>
<comment type="caution">
    <text evidence="12">The sequence shown here is derived from an EMBL/GenBank/DDBJ whole genome shotgun (WGS) entry which is preliminary data.</text>
</comment>
<dbReference type="GO" id="GO:0003677">
    <property type="term" value="F:DNA binding"/>
    <property type="evidence" value="ECO:0007669"/>
    <property type="project" value="UniProtKB-KW"/>
</dbReference>
<evidence type="ECO:0000259" key="11">
    <source>
        <dbReference type="Pfam" id="PF04963"/>
    </source>
</evidence>
<keyword evidence="6" id="KW-0731">Sigma factor</keyword>
<dbReference type="GO" id="GO:0001216">
    <property type="term" value="F:DNA-binding transcription activator activity"/>
    <property type="evidence" value="ECO:0007669"/>
    <property type="project" value="InterPro"/>
</dbReference>
<dbReference type="Pfam" id="PF04552">
    <property type="entry name" value="Sigma54_DBD"/>
    <property type="match status" value="1"/>
</dbReference>
<evidence type="ECO:0000256" key="2">
    <source>
        <dbReference type="ARBA" id="ARBA00022478"/>
    </source>
</evidence>
<gene>
    <name evidence="12" type="ORF">AXX12_09025</name>
</gene>
<evidence type="ECO:0000259" key="10">
    <source>
        <dbReference type="Pfam" id="PF04552"/>
    </source>
</evidence>
<feature type="region of interest" description="Disordered" evidence="9">
    <location>
        <begin position="49"/>
        <end position="73"/>
    </location>
</feature>
<keyword evidence="13" id="KW-1185">Reference proteome</keyword>
<dbReference type="OrthoDB" id="9814402at2"/>
<feature type="domain" description="RNA polymerase sigma factor 54 DNA-binding" evidence="10">
    <location>
        <begin position="305"/>
        <end position="462"/>
    </location>
</feature>
<evidence type="ECO:0000256" key="4">
    <source>
        <dbReference type="ARBA" id="ARBA00022695"/>
    </source>
</evidence>
<dbReference type="PROSITE" id="PS00717">
    <property type="entry name" value="SIGMA54_1"/>
    <property type="match status" value="1"/>
</dbReference>
<dbReference type="Gene3D" id="1.10.10.1330">
    <property type="entry name" value="RNA polymerase sigma-54 factor, core-binding domain"/>
    <property type="match status" value="1"/>
</dbReference>
<dbReference type="Pfam" id="PF04963">
    <property type="entry name" value="Sigma54_CBD"/>
    <property type="match status" value="1"/>
</dbReference>
<evidence type="ECO:0000256" key="7">
    <source>
        <dbReference type="ARBA" id="ARBA00023125"/>
    </source>
</evidence>
<dbReference type="InterPro" id="IPR038709">
    <property type="entry name" value="RpoN_core-bd_sf"/>
</dbReference>
<proteinExistence type="inferred from homology"/>
<dbReference type="PROSITE" id="PS50044">
    <property type="entry name" value="SIGMA54_3"/>
    <property type="match status" value="1"/>
</dbReference>
<dbReference type="InterPro" id="IPR007046">
    <property type="entry name" value="RNA_pol_sigma_54_core-bd"/>
</dbReference>
<evidence type="ECO:0000256" key="5">
    <source>
        <dbReference type="ARBA" id="ARBA00023015"/>
    </source>
</evidence>
<dbReference type="PRINTS" id="PR00045">
    <property type="entry name" value="SIGMA54FCT"/>
</dbReference>
<dbReference type="GO" id="GO:0016987">
    <property type="term" value="F:sigma factor activity"/>
    <property type="evidence" value="ECO:0007669"/>
    <property type="project" value="UniProtKB-KW"/>
</dbReference>
<feature type="domain" description="RNA polymerase sigma factor 54 core-binding" evidence="11">
    <location>
        <begin position="104"/>
        <end position="291"/>
    </location>
</feature>
<dbReference type="Proteomes" id="UP000076268">
    <property type="component" value="Unassembled WGS sequence"/>
</dbReference>
<accession>A0A154BSI3</accession>
<name>A0A154BSI3_ANASB</name>
<dbReference type="InterPro" id="IPR000394">
    <property type="entry name" value="RNA_pol_sigma_54"/>
</dbReference>
<keyword evidence="2" id="KW-0240">DNA-directed RNA polymerase</keyword>
<dbReference type="RefSeq" id="WP_066243077.1">
    <property type="nucleotide sequence ID" value="NZ_LSGP01000017.1"/>
</dbReference>
<dbReference type="NCBIfam" id="NF009118">
    <property type="entry name" value="PRK12469.1"/>
    <property type="match status" value="1"/>
</dbReference>
<evidence type="ECO:0000313" key="12">
    <source>
        <dbReference type="EMBL" id="KYZ76857.1"/>
    </source>
</evidence>
<organism evidence="12 13">
    <name type="scientific">Anaerosporomusa subterranea</name>
    <dbReference type="NCBI Taxonomy" id="1794912"/>
    <lineage>
        <taxon>Bacteria</taxon>
        <taxon>Bacillati</taxon>
        <taxon>Bacillota</taxon>
        <taxon>Negativicutes</taxon>
        <taxon>Acetonemataceae</taxon>
        <taxon>Anaerosporomusa</taxon>
    </lineage>
</organism>
<evidence type="ECO:0000313" key="13">
    <source>
        <dbReference type="Proteomes" id="UP000076268"/>
    </source>
</evidence>
<dbReference type="EMBL" id="LSGP01000017">
    <property type="protein sequence ID" value="KYZ76857.1"/>
    <property type="molecule type" value="Genomic_DNA"/>
</dbReference>
<comment type="similarity">
    <text evidence="1">Belongs to the sigma-54 factor family.</text>
</comment>
<evidence type="ECO:0000256" key="8">
    <source>
        <dbReference type="ARBA" id="ARBA00023163"/>
    </source>
</evidence>
<dbReference type="GO" id="GO:0000428">
    <property type="term" value="C:DNA-directed RNA polymerase complex"/>
    <property type="evidence" value="ECO:0007669"/>
    <property type="project" value="UniProtKB-KW"/>
</dbReference>
<keyword evidence="5" id="KW-0805">Transcription regulation</keyword>
<evidence type="ECO:0000256" key="6">
    <source>
        <dbReference type="ARBA" id="ARBA00023082"/>
    </source>
</evidence>
<dbReference type="PIRSF" id="PIRSF000774">
    <property type="entry name" value="RpoN"/>
    <property type="match status" value="1"/>
</dbReference>
<dbReference type="NCBIfam" id="TIGR02395">
    <property type="entry name" value="rpoN_sigma"/>
    <property type="match status" value="1"/>
</dbReference>
<dbReference type="InterPro" id="IPR007634">
    <property type="entry name" value="RNA_pol_sigma_54_DNA-bd"/>
</dbReference>
<evidence type="ECO:0000256" key="3">
    <source>
        <dbReference type="ARBA" id="ARBA00022679"/>
    </source>
</evidence>
<dbReference type="GO" id="GO:0016779">
    <property type="term" value="F:nucleotidyltransferase activity"/>
    <property type="evidence" value="ECO:0007669"/>
    <property type="project" value="UniProtKB-KW"/>
</dbReference>
<feature type="compositionally biased region" description="Low complexity" evidence="9">
    <location>
        <begin position="55"/>
        <end position="64"/>
    </location>
</feature>